<gene>
    <name evidence="1" type="ORF">F8M41_001759</name>
</gene>
<organism evidence="1 2">
    <name type="scientific">Gigaspora margarita</name>
    <dbReference type="NCBI Taxonomy" id="4874"/>
    <lineage>
        <taxon>Eukaryota</taxon>
        <taxon>Fungi</taxon>
        <taxon>Fungi incertae sedis</taxon>
        <taxon>Mucoromycota</taxon>
        <taxon>Glomeromycotina</taxon>
        <taxon>Glomeromycetes</taxon>
        <taxon>Diversisporales</taxon>
        <taxon>Gigasporaceae</taxon>
        <taxon>Gigaspora</taxon>
    </lineage>
</organism>
<dbReference type="EMBL" id="WTPW01001143">
    <property type="protein sequence ID" value="KAF0453395.1"/>
    <property type="molecule type" value="Genomic_DNA"/>
</dbReference>
<name>A0A8H3XDW0_GIGMA</name>
<evidence type="ECO:0000313" key="2">
    <source>
        <dbReference type="Proteomes" id="UP000439903"/>
    </source>
</evidence>
<dbReference type="AlphaFoldDB" id="A0A8H3XDW0"/>
<dbReference type="SUPFAM" id="SSF52540">
    <property type="entry name" value="P-loop containing nucleoside triphosphate hydrolases"/>
    <property type="match status" value="1"/>
</dbReference>
<reference evidence="1 2" key="1">
    <citation type="journal article" date="2019" name="Environ. Microbiol.">
        <title>At the nexus of three kingdoms: the genome of the mycorrhizal fungus Gigaspora margarita provides insights into plant, endobacterial and fungal interactions.</title>
        <authorList>
            <person name="Venice F."/>
            <person name="Ghignone S."/>
            <person name="Salvioli di Fossalunga A."/>
            <person name="Amselem J."/>
            <person name="Novero M."/>
            <person name="Xianan X."/>
            <person name="Sedzielewska Toro K."/>
            <person name="Morin E."/>
            <person name="Lipzen A."/>
            <person name="Grigoriev I.V."/>
            <person name="Henrissat B."/>
            <person name="Martin F.M."/>
            <person name="Bonfante P."/>
        </authorList>
    </citation>
    <scope>NUCLEOTIDE SEQUENCE [LARGE SCALE GENOMIC DNA]</scope>
    <source>
        <strain evidence="1 2">BEG34</strain>
    </source>
</reference>
<accession>A0A8H3XDW0</accession>
<evidence type="ECO:0000313" key="1">
    <source>
        <dbReference type="EMBL" id="KAF0453395.1"/>
    </source>
</evidence>
<keyword evidence="2" id="KW-1185">Reference proteome</keyword>
<dbReference type="OrthoDB" id="2418789at2759"/>
<proteinExistence type="predicted"/>
<comment type="caution">
    <text evidence="1">The sequence shown here is derived from an EMBL/GenBank/DDBJ whole genome shotgun (WGS) entry which is preliminary data.</text>
</comment>
<sequence length="404" mass="48138">MLNNYNDIVCDYCKANNLEYKRALSTTQEAYNKIKNKVSYIVGKYKPTESGCQSDFFNLTKICNKCDSTCKRKIAAWERGKYPKEIVGPFEFGEYQELEGSKQNKKDINKYKADEYEGGIESNDMLLYENKTPLEIFKANNDKISYCKSYKTMTRIYNNLQKEKKKEKEDRFWRPLTFYIYGPGGSGKDDYTGQDVVLLGEFYTKIDWNEMINLLNNTSHRVEIKHKGFEPFIAKYIFLTANEAYNFGKRHDDEESVQRDFGQFERRLNYIIEFKGKYNHDIEKRTTEIIFHKGDENKFREIIWDVEYCISEDGIEKTIEESKNLNQDIEGEHIIDSDNLYWYKKFLQYKKNYLYNFSKSRKMFHYKQEFLNSLQNNIIETEDLMIEASSSSKRKLEECNSNKK</sequence>
<protein>
    <submittedName>
        <fullName evidence="1">Uncharacterized protein</fullName>
    </submittedName>
</protein>
<dbReference type="Proteomes" id="UP000439903">
    <property type="component" value="Unassembled WGS sequence"/>
</dbReference>
<dbReference type="InterPro" id="IPR027417">
    <property type="entry name" value="P-loop_NTPase"/>
</dbReference>